<evidence type="ECO:0000313" key="4">
    <source>
        <dbReference type="Proteomes" id="UP000181728"/>
    </source>
</evidence>
<dbReference type="Proteomes" id="UP000294726">
    <property type="component" value="Chromosome"/>
</dbReference>
<evidence type="ECO:0000313" key="3">
    <source>
        <dbReference type="EMBL" id="VDB97282.1"/>
    </source>
</evidence>
<dbReference type="Proteomes" id="UP000181728">
    <property type="component" value="Unassembled WGS sequence"/>
</dbReference>
<sequence>MKIGTARYCISPDYRKFYLSGYKTPVRNKPAAGIHDDIFCNALLFANDNHNHVFILSADLLELEDDMVEEVKSKLNEIYGISRDQIILCVTHDHNSIRDFHKHWETGQFNQQYYDFLIETIIKAFEKCLANLQDATAKYGKKVITGYYSNRNHPGELADNEITVIKFYNKQNNVFACLLNWATHSTVLGPDNNQLTGDLAGQTCQKLGKQWGCYPVMVVGAAADSSNRNNRQGKDFSELERVSSGLVEKIIDIPVTKEVEFGPVIFQTLSHSIHPNMKKYHRQLQQTIDDIESGKLNLKGSVPARALIDKCQEQLRLDDYNLLLQFEVLDIGNLRFYIFPGELGSKFGLAMKSSTNKVAVIACYANGFHYYFLPKEEYGLSFETIGNPVPSGEAEKIVAKLIQSGQLMDK</sequence>
<dbReference type="EMBL" id="LR031358">
    <property type="protein sequence ID" value="VDB97282.1"/>
    <property type="molecule type" value="Genomic_DNA"/>
</dbReference>
<dbReference type="AlphaFoldDB" id="A0A6N4A8R0"/>
<reference evidence="3 5" key="2">
    <citation type="submission" date="2018-08" db="EMBL/GenBank/DDBJ databases">
        <authorList>
            <person name="Lorentzen P. G. S. M."/>
        </authorList>
    </citation>
    <scope>NUCLEOTIDE SEQUENCE [LARGE SCALE GENOMIC DNA]</scope>
    <source>
        <strain evidence="3 5">CRBO_1381</strain>
    </source>
</reference>
<dbReference type="InterPro" id="IPR031329">
    <property type="entry name" value="NEUT/ALK_ceramidase_N"/>
</dbReference>
<name>A0A6N4A8R0_OENOE</name>
<feature type="domain" description="Neutral/alkaline non-lysosomal ceramidase N-terminal" evidence="1">
    <location>
        <begin position="3"/>
        <end position="203"/>
    </location>
</feature>
<accession>A0A6N4A8R0</accession>
<dbReference type="RefSeq" id="WP_032817255.1">
    <property type="nucleotide sequence ID" value="NZ_LR031358.1"/>
</dbReference>
<dbReference type="Pfam" id="PF04734">
    <property type="entry name" value="Ceramidase_alk"/>
    <property type="match status" value="1"/>
</dbReference>
<evidence type="ECO:0000313" key="5">
    <source>
        <dbReference type="Proteomes" id="UP000294726"/>
    </source>
</evidence>
<organism evidence="2 4">
    <name type="scientific">Oenococcus oeni</name>
    <name type="common">Leuconostoc oenos</name>
    <dbReference type="NCBI Taxonomy" id="1247"/>
    <lineage>
        <taxon>Bacteria</taxon>
        <taxon>Bacillati</taxon>
        <taxon>Bacillota</taxon>
        <taxon>Bacilli</taxon>
        <taxon>Lactobacillales</taxon>
        <taxon>Lactobacillaceae</taxon>
        <taxon>Oenococcus</taxon>
    </lineage>
</organism>
<evidence type="ECO:0000259" key="1">
    <source>
        <dbReference type="Pfam" id="PF04734"/>
    </source>
</evidence>
<evidence type="ECO:0000313" key="2">
    <source>
        <dbReference type="EMBL" id="OIM21904.1"/>
    </source>
</evidence>
<reference evidence="2 4" key="1">
    <citation type="journal article" date="2016" name="BMC Genomics">
        <title>Consensus pan-genome assembly of the specialised wine bacterium Oenococcus oeni.</title>
        <authorList>
            <person name="Sternes P.R."/>
            <person name="Borneman A.R."/>
        </authorList>
    </citation>
    <scope>NUCLEOTIDE SEQUENCE [LARGE SCALE GENOMIC DNA]</scope>
    <source>
        <strain evidence="2 4">AWRIB661</strain>
    </source>
</reference>
<protein>
    <submittedName>
        <fullName evidence="2">Alkaline ceramidase</fullName>
    </submittedName>
</protein>
<gene>
    <name evidence="2" type="ORF">ATX59_01495</name>
    <name evidence="3" type="ORF">OENI_0286</name>
</gene>
<proteinExistence type="predicted"/>
<dbReference type="EMBL" id="MLOK01000019">
    <property type="protein sequence ID" value="OIM21904.1"/>
    <property type="molecule type" value="Genomic_DNA"/>
</dbReference>